<evidence type="ECO:0000313" key="3">
    <source>
        <dbReference type="Proteomes" id="UP000717364"/>
    </source>
</evidence>
<dbReference type="PANTHER" id="PTHR34107">
    <property type="entry name" value="SLL0198 PROTEIN-RELATED"/>
    <property type="match status" value="1"/>
</dbReference>
<sequence length="193" mass="21750">MITTLTKSIRFAEYLLLPYDGQRTELVDGKIIKMTEASPLHIDIIDFLIDLIKAHITEQSLDLVVRTGVGVEIPRAVGPNNARDPDIVICPSQQWKAMRDFTKAIFLMDNPPTLAVQVVSPGNQTVDTVDKRQEYALARVPEYWIVNPIDGYVLVLVLDGDDYREVGEYREQELLESKLLSGLTVTVDRILDP</sequence>
<dbReference type="CDD" id="cd06260">
    <property type="entry name" value="DUF820-like"/>
    <property type="match status" value="1"/>
</dbReference>
<evidence type="ECO:0000259" key="1">
    <source>
        <dbReference type="Pfam" id="PF05685"/>
    </source>
</evidence>
<proteinExistence type="predicted"/>
<dbReference type="InterPro" id="IPR008538">
    <property type="entry name" value="Uma2"/>
</dbReference>
<accession>A0A947DIS6</accession>
<keyword evidence="3" id="KW-1185">Reference proteome</keyword>
<reference evidence="2" key="2">
    <citation type="journal article" date="2021" name="Mar. Drugs">
        <title>Genome Reduction and Secondary Metabolism of the Marine Sponge-Associated Cyanobacterium Leptothoe.</title>
        <authorList>
            <person name="Konstantinou D."/>
            <person name="Popin R.V."/>
            <person name="Fewer D.P."/>
            <person name="Sivonen K."/>
            <person name="Gkelis S."/>
        </authorList>
    </citation>
    <scope>NUCLEOTIDE SEQUENCE</scope>
    <source>
        <strain evidence="2">TAU-MAC 1115</strain>
    </source>
</reference>
<keyword evidence="2" id="KW-0540">Nuclease</keyword>
<dbReference type="SUPFAM" id="SSF52980">
    <property type="entry name" value="Restriction endonuclease-like"/>
    <property type="match status" value="1"/>
</dbReference>
<gene>
    <name evidence="2" type="ORF">IXB50_21650</name>
</gene>
<dbReference type="Pfam" id="PF05685">
    <property type="entry name" value="Uma2"/>
    <property type="match status" value="1"/>
</dbReference>
<reference evidence="2" key="1">
    <citation type="submission" date="2020-11" db="EMBL/GenBank/DDBJ databases">
        <authorList>
            <person name="Konstantinou D."/>
            <person name="Gkelis S."/>
            <person name="Popin R."/>
            <person name="Fewer D."/>
            <person name="Sivonen K."/>
        </authorList>
    </citation>
    <scope>NUCLEOTIDE SEQUENCE</scope>
    <source>
        <strain evidence="2">TAU-MAC 1115</strain>
    </source>
</reference>
<name>A0A947DIS6_9CYAN</name>
<keyword evidence="2" id="KW-0378">Hydrolase</keyword>
<dbReference type="InterPro" id="IPR012296">
    <property type="entry name" value="Nuclease_put_TT1808"/>
</dbReference>
<feature type="domain" description="Putative restriction endonuclease" evidence="1">
    <location>
        <begin position="12"/>
        <end position="187"/>
    </location>
</feature>
<dbReference type="GO" id="GO:0004519">
    <property type="term" value="F:endonuclease activity"/>
    <property type="evidence" value="ECO:0007669"/>
    <property type="project" value="UniProtKB-KW"/>
</dbReference>
<protein>
    <submittedName>
        <fullName evidence="2">Uma2 family endonuclease</fullName>
    </submittedName>
</protein>
<dbReference type="Proteomes" id="UP000717364">
    <property type="component" value="Unassembled WGS sequence"/>
</dbReference>
<keyword evidence="2" id="KW-0255">Endonuclease</keyword>
<dbReference type="AlphaFoldDB" id="A0A947DIS6"/>
<evidence type="ECO:0000313" key="2">
    <source>
        <dbReference type="EMBL" id="MBT9318022.1"/>
    </source>
</evidence>
<dbReference type="EMBL" id="JADOES010000074">
    <property type="protein sequence ID" value="MBT9318022.1"/>
    <property type="molecule type" value="Genomic_DNA"/>
</dbReference>
<dbReference type="Gene3D" id="3.90.1570.10">
    <property type="entry name" value="tt1808, chain A"/>
    <property type="match status" value="1"/>
</dbReference>
<dbReference type="PANTHER" id="PTHR34107:SF2">
    <property type="entry name" value="SLL0888 PROTEIN"/>
    <property type="match status" value="1"/>
</dbReference>
<comment type="caution">
    <text evidence="2">The sequence shown here is derived from an EMBL/GenBank/DDBJ whole genome shotgun (WGS) entry which is preliminary data.</text>
</comment>
<organism evidence="2 3">
    <name type="scientific">Leptothoe spongobia TAU-MAC 1115</name>
    <dbReference type="NCBI Taxonomy" id="1967444"/>
    <lineage>
        <taxon>Bacteria</taxon>
        <taxon>Bacillati</taxon>
        <taxon>Cyanobacteriota</taxon>
        <taxon>Cyanophyceae</taxon>
        <taxon>Nodosilineales</taxon>
        <taxon>Cymatolegaceae</taxon>
        <taxon>Leptothoe</taxon>
        <taxon>Leptothoe spongobia</taxon>
    </lineage>
</organism>
<dbReference type="InterPro" id="IPR011335">
    <property type="entry name" value="Restrct_endonuc-II-like"/>
</dbReference>